<dbReference type="EMBL" id="CAJVNV010000636">
    <property type="protein sequence ID" value="CAG8321315.1"/>
    <property type="molecule type" value="Genomic_DNA"/>
</dbReference>
<keyword evidence="1" id="KW-1133">Transmembrane helix</keyword>
<protein>
    <submittedName>
        <fullName evidence="2">Uncharacterized protein</fullName>
    </submittedName>
</protein>
<organism evidence="2 3">
    <name type="scientific">Penicillium nalgiovense</name>
    <dbReference type="NCBI Taxonomy" id="60175"/>
    <lineage>
        <taxon>Eukaryota</taxon>
        <taxon>Fungi</taxon>
        <taxon>Dikarya</taxon>
        <taxon>Ascomycota</taxon>
        <taxon>Pezizomycotina</taxon>
        <taxon>Eurotiomycetes</taxon>
        <taxon>Eurotiomycetidae</taxon>
        <taxon>Eurotiales</taxon>
        <taxon>Aspergillaceae</taxon>
        <taxon>Penicillium</taxon>
    </lineage>
</organism>
<dbReference type="Proteomes" id="UP001153461">
    <property type="component" value="Unassembled WGS sequence"/>
</dbReference>
<feature type="transmembrane region" description="Helical" evidence="1">
    <location>
        <begin position="66"/>
        <end position="84"/>
    </location>
</feature>
<keyword evidence="1" id="KW-0472">Membrane</keyword>
<keyword evidence="1" id="KW-0812">Transmembrane</keyword>
<comment type="caution">
    <text evidence="2">The sequence shown here is derived from an EMBL/GenBank/DDBJ whole genome shotgun (WGS) entry which is preliminary data.</text>
</comment>
<evidence type="ECO:0000313" key="3">
    <source>
        <dbReference type="Proteomes" id="UP001153461"/>
    </source>
</evidence>
<dbReference type="AlphaFoldDB" id="A0A9W4IK76"/>
<evidence type="ECO:0000256" key="1">
    <source>
        <dbReference type="SAM" id="Phobius"/>
    </source>
</evidence>
<accession>A0A9W4IK76</accession>
<reference evidence="2" key="1">
    <citation type="submission" date="2021-07" db="EMBL/GenBank/DDBJ databases">
        <authorList>
            <person name="Branca A.L. A."/>
        </authorList>
    </citation>
    <scope>NUCLEOTIDE SEQUENCE</scope>
</reference>
<name>A0A9W4IK76_PENNA</name>
<evidence type="ECO:0000313" key="2">
    <source>
        <dbReference type="EMBL" id="CAG8321315.1"/>
    </source>
</evidence>
<sequence length="115" mass="12889">MLACDTHPTCMQHYVLRTRTLHSTYIYLLLHVYGVLRTTCIVHIASPSRSPSKVRDGAEGRGLRRSGCTAVLIWGFGLWRWTGWVGKGRVCGVLGVDGLVIFWCGLGLFRGYDFD</sequence>
<feature type="transmembrane region" description="Helical" evidence="1">
    <location>
        <begin position="25"/>
        <end position="45"/>
    </location>
</feature>
<gene>
    <name evidence="2" type="ORF">PNAL_LOCUS10370</name>
</gene>
<feature type="transmembrane region" description="Helical" evidence="1">
    <location>
        <begin position="90"/>
        <end position="109"/>
    </location>
</feature>
<proteinExistence type="predicted"/>